<dbReference type="InterPro" id="IPR024936">
    <property type="entry name" value="Cyclophilin-type_PPIase"/>
</dbReference>
<evidence type="ECO:0000313" key="7">
    <source>
        <dbReference type="Proteomes" id="UP000594263"/>
    </source>
</evidence>
<dbReference type="PANTHER" id="PTHR11071:SF561">
    <property type="entry name" value="PEPTIDYL-PROLYL CIS-TRANS ISOMERASE D-RELATED"/>
    <property type="match status" value="1"/>
</dbReference>
<dbReference type="Pfam" id="PF00160">
    <property type="entry name" value="Pro_isomerase"/>
    <property type="match status" value="1"/>
</dbReference>
<comment type="function">
    <text evidence="4">PPIases accelerate the folding of proteins. It catalyzes the cis-trans isomerization of proline imidic peptide bonds in oligopeptides.</text>
</comment>
<name>A0A7N0UJC3_KALFE</name>
<dbReference type="PIRSF" id="PIRSF001467">
    <property type="entry name" value="Peptidylpro_ismrse"/>
    <property type="match status" value="1"/>
</dbReference>
<dbReference type="OMA" id="KLHYEGS"/>
<feature type="domain" description="PPIase cyclophilin-type" evidence="5">
    <location>
        <begin position="9"/>
        <end position="157"/>
    </location>
</feature>
<dbReference type="Gene3D" id="2.40.100.10">
    <property type="entry name" value="Cyclophilin-like"/>
    <property type="match status" value="1"/>
</dbReference>
<dbReference type="AlphaFoldDB" id="A0A7N0UJC3"/>
<dbReference type="PRINTS" id="PR00153">
    <property type="entry name" value="CSAPPISMRASE"/>
</dbReference>
<evidence type="ECO:0000256" key="3">
    <source>
        <dbReference type="ARBA" id="ARBA00023235"/>
    </source>
</evidence>
<keyword evidence="3 4" id="KW-0413">Isomerase</keyword>
<reference evidence="6" key="1">
    <citation type="submission" date="2021-01" db="UniProtKB">
        <authorList>
            <consortium name="EnsemblPlants"/>
        </authorList>
    </citation>
    <scope>IDENTIFICATION</scope>
</reference>
<dbReference type="Proteomes" id="UP000594263">
    <property type="component" value="Unplaced"/>
</dbReference>
<dbReference type="GO" id="GO:0006457">
    <property type="term" value="P:protein folding"/>
    <property type="evidence" value="ECO:0007669"/>
    <property type="project" value="TreeGrafter"/>
</dbReference>
<protein>
    <recommendedName>
        <fullName evidence="4">Peptidyl-prolyl cis-trans isomerase</fullName>
        <shortName evidence="4">PPIase</shortName>
        <ecNumber evidence="4">5.2.1.8</ecNumber>
    </recommendedName>
</protein>
<dbReference type="InterPro" id="IPR002130">
    <property type="entry name" value="Cyclophilin-type_PPIase_dom"/>
</dbReference>
<dbReference type="PROSITE" id="PS50072">
    <property type="entry name" value="CSA_PPIASE_2"/>
    <property type="match status" value="1"/>
</dbReference>
<dbReference type="GO" id="GO:0016018">
    <property type="term" value="F:cyclosporin A binding"/>
    <property type="evidence" value="ECO:0007669"/>
    <property type="project" value="TreeGrafter"/>
</dbReference>
<accession>A0A7N0UJC3</accession>
<sequence>MSVNGSAGCEDIAISSGRAERVVIELHTDTTPRTAENFRALCTGEKGICESSKPLHYKGSKFQRVFPEDKICEGGDITGTENLTKKHAGPGVVSMLRHGDPKVCSGSAFFITTARAEQFDGANVVFGQVVEGMDVVMGIMRAGSGASVIVDCGQLNS</sequence>
<dbReference type="GO" id="GO:0003755">
    <property type="term" value="F:peptidyl-prolyl cis-trans isomerase activity"/>
    <property type="evidence" value="ECO:0007669"/>
    <property type="project" value="UniProtKB-UniRule"/>
</dbReference>
<dbReference type="Gramene" id="Kaladp0070s0134.1.v1.1">
    <property type="protein sequence ID" value="Kaladp0070s0134.1.v1.1"/>
    <property type="gene ID" value="Kaladp0070s0134.v1.1"/>
</dbReference>
<dbReference type="GO" id="GO:0005737">
    <property type="term" value="C:cytoplasm"/>
    <property type="evidence" value="ECO:0007669"/>
    <property type="project" value="TreeGrafter"/>
</dbReference>
<keyword evidence="2 4" id="KW-0697">Rotamase</keyword>
<dbReference type="EC" id="5.2.1.8" evidence="4"/>
<comment type="catalytic activity">
    <reaction evidence="4">
        <text>[protein]-peptidylproline (omega=180) = [protein]-peptidylproline (omega=0)</text>
        <dbReference type="Rhea" id="RHEA:16237"/>
        <dbReference type="Rhea" id="RHEA-COMP:10747"/>
        <dbReference type="Rhea" id="RHEA-COMP:10748"/>
        <dbReference type="ChEBI" id="CHEBI:83833"/>
        <dbReference type="ChEBI" id="CHEBI:83834"/>
        <dbReference type="EC" id="5.2.1.8"/>
    </reaction>
</comment>
<proteinExistence type="inferred from homology"/>
<dbReference type="PANTHER" id="PTHR11071">
    <property type="entry name" value="PEPTIDYL-PROLYL CIS-TRANS ISOMERASE"/>
    <property type="match status" value="1"/>
</dbReference>
<evidence type="ECO:0000259" key="5">
    <source>
        <dbReference type="PROSITE" id="PS50072"/>
    </source>
</evidence>
<evidence type="ECO:0000256" key="4">
    <source>
        <dbReference type="RuleBase" id="RU363019"/>
    </source>
</evidence>
<keyword evidence="7" id="KW-1185">Reference proteome</keyword>
<dbReference type="EnsemblPlants" id="Kaladp0070s0134.1.v1.1">
    <property type="protein sequence ID" value="Kaladp0070s0134.1.v1.1"/>
    <property type="gene ID" value="Kaladp0070s0134.v1.1"/>
</dbReference>
<organism evidence="6 7">
    <name type="scientific">Kalanchoe fedtschenkoi</name>
    <name type="common">Lavender scallops</name>
    <name type="synonym">South American air plant</name>
    <dbReference type="NCBI Taxonomy" id="63787"/>
    <lineage>
        <taxon>Eukaryota</taxon>
        <taxon>Viridiplantae</taxon>
        <taxon>Streptophyta</taxon>
        <taxon>Embryophyta</taxon>
        <taxon>Tracheophyta</taxon>
        <taxon>Spermatophyta</taxon>
        <taxon>Magnoliopsida</taxon>
        <taxon>eudicotyledons</taxon>
        <taxon>Gunneridae</taxon>
        <taxon>Pentapetalae</taxon>
        <taxon>Saxifragales</taxon>
        <taxon>Crassulaceae</taxon>
        <taxon>Kalanchoe</taxon>
    </lineage>
</organism>
<dbReference type="SUPFAM" id="SSF50891">
    <property type="entry name" value="Cyclophilin-like"/>
    <property type="match status" value="1"/>
</dbReference>
<evidence type="ECO:0000256" key="1">
    <source>
        <dbReference type="ARBA" id="ARBA00007365"/>
    </source>
</evidence>
<evidence type="ECO:0000256" key="2">
    <source>
        <dbReference type="ARBA" id="ARBA00023110"/>
    </source>
</evidence>
<dbReference type="InterPro" id="IPR029000">
    <property type="entry name" value="Cyclophilin-like_dom_sf"/>
</dbReference>
<evidence type="ECO:0000313" key="6">
    <source>
        <dbReference type="EnsemblPlants" id="Kaladp0070s0134.1.v1.1"/>
    </source>
</evidence>
<comment type="similarity">
    <text evidence="1 4">Belongs to the cyclophilin-type PPIase family.</text>
</comment>